<accession>A0AAJ4IDM4</accession>
<dbReference type="AlphaFoldDB" id="A0AAJ4IDM4"/>
<evidence type="ECO:0000313" key="1">
    <source>
        <dbReference type="EMBL" id="QPL54826.1"/>
    </source>
</evidence>
<organism evidence="1 2">
    <name type="scientific">Vibrio navarrensis</name>
    <dbReference type="NCBI Taxonomy" id="29495"/>
    <lineage>
        <taxon>Bacteria</taxon>
        <taxon>Pseudomonadati</taxon>
        <taxon>Pseudomonadota</taxon>
        <taxon>Gammaproteobacteria</taxon>
        <taxon>Vibrionales</taxon>
        <taxon>Vibrionaceae</taxon>
        <taxon>Vibrio</taxon>
    </lineage>
</organism>
<proteinExistence type="predicted"/>
<sequence>MNSKKKVSLDDIEAGLNHLSSMASELNNELLKNVGNSALSEKAERIAYVSWMMTRLLDQVE</sequence>
<protein>
    <submittedName>
        <fullName evidence="1">Uncharacterized protein</fullName>
    </submittedName>
</protein>
<name>A0AAJ4IDM4_9VIBR</name>
<dbReference type="RefSeq" id="WP_039436254.1">
    <property type="nucleotide sequence ID" value="NZ_CP065217.1"/>
</dbReference>
<dbReference type="EMBL" id="CP065217">
    <property type="protein sequence ID" value="QPL54826.1"/>
    <property type="molecule type" value="Genomic_DNA"/>
</dbReference>
<evidence type="ECO:0000313" key="2">
    <source>
        <dbReference type="Proteomes" id="UP000594435"/>
    </source>
</evidence>
<dbReference type="Proteomes" id="UP000594435">
    <property type="component" value="Chromosome 1"/>
</dbReference>
<gene>
    <name evidence="1" type="ORF">I3X05_06815</name>
</gene>
<reference evidence="1 2" key="1">
    <citation type="submission" date="2020-11" db="EMBL/GenBank/DDBJ databases">
        <title>Complete and Circularized Genome Assembly of a human isolate of Vibrio navarrensis biotype pommerensis with MiSeq and MinION Sequence Data.</title>
        <authorList>
            <person name="Schwartz K."/>
            <person name="Borowiak M."/>
            <person name="Deneke C."/>
            <person name="Balau V."/>
            <person name="Metelmann C."/>
            <person name="Strauch E."/>
        </authorList>
    </citation>
    <scope>NUCLEOTIDE SEQUENCE [LARGE SCALE GENOMIC DNA]</scope>
    <source>
        <strain evidence="1 2">20-VB00237</strain>
    </source>
</reference>